<evidence type="ECO:0000313" key="3">
    <source>
        <dbReference type="Proteomes" id="UP000282654"/>
    </source>
</evidence>
<keyword evidence="2" id="KW-0489">Methyltransferase</keyword>
<dbReference type="Proteomes" id="UP000282654">
    <property type="component" value="Unassembled WGS sequence"/>
</dbReference>
<dbReference type="InterPro" id="IPR013216">
    <property type="entry name" value="Methyltransf_11"/>
</dbReference>
<dbReference type="CDD" id="cd02440">
    <property type="entry name" value="AdoMet_MTases"/>
    <property type="match status" value="1"/>
</dbReference>
<gene>
    <name evidence="2" type="ORF">EDD75_1960</name>
</gene>
<dbReference type="AlphaFoldDB" id="A0A3N5ADX0"/>
<name>A0A3N5ADX0_9THEO</name>
<sequence>MSDKELWDALWARGEHLEWDPLSQEIYDTLMREWGGVTGKRVLEAGAGSGRISLRLAAAGAAVVLVDFSVEALFLARKNFQCRNLEAEYLLADITELPLPDHYVDFAWNAGVLEHLDYRGQVQALKEMKRVTRPGGLVVSFNPNARCLPYRVGKWAAECTGMWPYGAENPVVSLAPVCQEAGLTLKKEYTIGLLAGLAFLDYVPNGRVVRAAAEAFLGQLPVEERGLFPGYLLVSVMSSEG</sequence>
<dbReference type="Pfam" id="PF08241">
    <property type="entry name" value="Methyltransf_11"/>
    <property type="match status" value="1"/>
</dbReference>
<organism evidence="2 3">
    <name type="scientific">Thermodesulfitimonas autotrophica</name>
    <dbReference type="NCBI Taxonomy" id="1894989"/>
    <lineage>
        <taxon>Bacteria</taxon>
        <taxon>Bacillati</taxon>
        <taxon>Bacillota</taxon>
        <taxon>Clostridia</taxon>
        <taxon>Thermoanaerobacterales</taxon>
        <taxon>Thermoanaerobacteraceae</taxon>
        <taxon>Thermodesulfitimonas</taxon>
    </lineage>
</organism>
<dbReference type="RefSeq" id="WP_123931500.1">
    <property type="nucleotide sequence ID" value="NZ_RKRE01000003.1"/>
</dbReference>
<feature type="domain" description="Methyltransferase type 11" evidence="1">
    <location>
        <begin position="43"/>
        <end position="139"/>
    </location>
</feature>
<evidence type="ECO:0000313" key="2">
    <source>
        <dbReference type="EMBL" id="RPF42847.1"/>
    </source>
</evidence>
<dbReference type="InterPro" id="IPR029063">
    <property type="entry name" value="SAM-dependent_MTases_sf"/>
</dbReference>
<protein>
    <submittedName>
        <fullName evidence="2">Methyltransferase family protein</fullName>
    </submittedName>
</protein>
<evidence type="ECO:0000259" key="1">
    <source>
        <dbReference type="Pfam" id="PF08241"/>
    </source>
</evidence>
<dbReference type="GO" id="GO:0008757">
    <property type="term" value="F:S-adenosylmethionine-dependent methyltransferase activity"/>
    <property type="evidence" value="ECO:0007669"/>
    <property type="project" value="InterPro"/>
</dbReference>
<dbReference type="EMBL" id="RKRE01000003">
    <property type="protein sequence ID" value="RPF42847.1"/>
    <property type="molecule type" value="Genomic_DNA"/>
</dbReference>
<dbReference type="SUPFAM" id="SSF53335">
    <property type="entry name" value="S-adenosyl-L-methionine-dependent methyltransferases"/>
    <property type="match status" value="1"/>
</dbReference>
<accession>A0A3N5ADX0</accession>
<keyword evidence="3" id="KW-1185">Reference proteome</keyword>
<proteinExistence type="predicted"/>
<keyword evidence="2" id="KW-0808">Transferase</keyword>
<dbReference type="GO" id="GO:0032259">
    <property type="term" value="P:methylation"/>
    <property type="evidence" value="ECO:0007669"/>
    <property type="project" value="UniProtKB-KW"/>
</dbReference>
<reference evidence="2 3" key="1">
    <citation type="submission" date="2018-11" db="EMBL/GenBank/DDBJ databases">
        <title>Genomic Encyclopedia of Type Strains, Phase IV (KMG-IV): sequencing the most valuable type-strain genomes for metagenomic binning, comparative biology and taxonomic classification.</title>
        <authorList>
            <person name="Goeker M."/>
        </authorList>
    </citation>
    <scope>NUCLEOTIDE SEQUENCE [LARGE SCALE GENOMIC DNA]</scope>
    <source>
        <strain evidence="2 3">DSM 102936</strain>
    </source>
</reference>
<comment type="caution">
    <text evidence="2">The sequence shown here is derived from an EMBL/GenBank/DDBJ whole genome shotgun (WGS) entry which is preliminary data.</text>
</comment>
<dbReference type="OrthoDB" id="9772751at2"/>
<dbReference type="PANTHER" id="PTHR43591:SF24">
    <property type="entry name" value="2-METHOXY-6-POLYPRENYL-1,4-BENZOQUINOL METHYLASE, MITOCHONDRIAL"/>
    <property type="match status" value="1"/>
</dbReference>
<dbReference type="PANTHER" id="PTHR43591">
    <property type="entry name" value="METHYLTRANSFERASE"/>
    <property type="match status" value="1"/>
</dbReference>
<dbReference type="Gene3D" id="3.40.50.150">
    <property type="entry name" value="Vaccinia Virus protein VP39"/>
    <property type="match status" value="1"/>
</dbReference>